<evidence type="ECO:0000256" key="8">
    <source>
        <dbReference type="ARBA" id="ARBA00023125"/>
    </source>
</evidence>
<dbReference type="GO" id="GO:0043139">
    <property type="term" value="F:5'-3' DNA helicase activity"/>
    <property type="evidence" value="ECO:0007669"/>
    <property type="project" value="UniProtKB-EC"/>
</dbReference>
<proteinExistence type="inferred from homology"/>
<dbReference type="InterPro" id="IPR027417">
    <property type="entry name" value="P-loop_NTPase"/>
</dbReference>
<organism evidence="13 14">
    <name type="scientific">Sphingomonas melonis</name>
    <dbReference type="NCBI Taxonomy" id="152682"/>
    <lineage>
        <taxon>Bacteria</taxon>
        <taxon>Pseudomonadati</taxon>
        <taxon>Pseudomonadota</taxon>
        <taxon>Alphaproteobacteria</taxon>
        <taxon>Sphingomonadales</taxon>
        <taxon>Sphingomonadaceae</taxon>
        <taxon>Sphingomonas</taxon>
    </lineage>
</organism>
<dbReference type="InterPro" id="IPR007693">
    <property type="entry name" value="DNA_helicase_DnaB-like_N"/>
</dbReference>
<feature type="domain" description="SF4 helicase" evidence="12">
    <location>
        <begin position="178"/>
        <end position="470"/>
    </location>
</feature>
<dbReference type="EC" id="5.6.2.3" evidence="10"/>
<dbReference type="Pfam" id="PF00772">
    <property type="entry name" value="DnaB"/>
    <property type="match status" value="1"/>
</dbReference>
<dbReference type="AlphaFoldDB" id="A0A7Y9K1G2"/>
<keyword evidence="14" id="KW-1185">Reference proteome</keyword>
<dbReference type="GO" id="GO:0016787">
    <property type="term" value="F:hydrolase activity"/>
    <property type="evidence" value="ECO:0007669"/>
    <property type="project" value="UniProtKB-KW"/>
</dbReference>
<dbReference type="RefSeq" id="WP_179507433.1">
    <property type="nucleotide sequence ID" value="NZ_JACCBY010000001.1"/>
</dbReference>
<dbReference type="EMBL" id="JACCBY010000001">
    <property type="protein sequence ID" value="NYD88894.1"/>
    <property type="molecule type" value="Genomic_DNA"/>
</dbReference>
<name>A0A7Y9K1G2_9SPHN</name>
<comment type="similarity">
    <text evidence="1">Belongs to the helicase family. DnaB subfamily.</text>
</comment>
<comment type="caution">
    <text evidence="13">The sequence shown here is derived from an EMBL/GenBank/DDBJ whole genome shotgun (WGS) entry which is preliminary data.</text>
</comment>
<dbReference type="Proteomes" id="UP000517753">
    <property type="component" value="Unassembled WGS sequence"/>
</dbReference>
<evidence type="ECO:0000256" key="11">
    <source>
        <dbReference type="ARBA" id="ARBA00048954"/>
    </source>
</evidence>
<evidence type="ECO:0000256" key="2">
    <source>
        <dbReference type="ARBA" id="ARBA00022515"/>
    </source>
</evidence>
<dbReference type="SUPFAM" id="SSF48024">
    <property type="entry name" value="N-terminal domain of DnaB helicase"/>
    <property type="match status" value="1"/>
</dbReference>
<keyword evidence="4" id="KW-0547">Nucleotide-binding</keyword>
<evidence type="ECO:0000256" key="9">
    <source>
        <dbReference type="ARBA" id="ARBA00023235"/>
    </source>
</evidence>
<dbReference type="Gene3D" id="3.40.50.300">
    <property type="entry name" value="P-loop containing nucleotide triphosphate hydrolases"/>
    <property type="match status" value="1"/>
</dbReference>
<dbReference type="InterPro" id="IPR016136">
    <property type="entry name" value="DNA_helicase_N/primase_C"/>
</dbReference>
<evidence type="ECO:0000256" key="7">
    <source>
        <dbReference type="ARBA" id="ARBA00022840"/>
    </source>
</evidence>
<dbReference type="InterPro" id="IPR007694">
    <property type="entry name" value="DNA_helicase_DnaB-like_C"/>
</dbReference>
<evidence type="ECO:0000256" key="1">
    <source>
        <dbReference type="ARBA" id="ARBA00008428"/>
    </source>
</evidence>
<keyword evidence="5 13" id="KW-0378">Hydrolase</keyword>
<dbReference type="GO" id="GO:1990077">
    <property type="term" value="C:primosome complex"/>
    <property type="evidence" value="ECO:0007669"/>
    <property type="project" value="UniProtKB-KW"/>
</dbReference>
<dbReference type="PROSITE" id="PS51199">
    <property type="entry name" value="SF4_HELICASE"/>
    <property type="match status" value="1"/>
</dbReference>
<keyword evidence="6 13" id="KW-0347">Helicase</keyword>
<comment type="catalytic activity">
    <reaction evidence="11">
        <text>ATP + H2O = ADP + phosphate + H(+)</text>
        <dbReference type="Rhea" id="RHEA:13065"/>
        <dbReference type="ChEBI" id="CHEBI:15377"/>
        <dbReference type="ChEBI" id="CHEBI:15378"/>
        <dbReference type="ChEBI" id="CHEBI:30616"/>
        <dbReference type="ChEBI" id="CHEBI:43474"/>
        <dbReference type="ChEBI" id="CHEBI:456216"/>
        <dbReference type="EC" id="5.6.2.3"/>
    </reaction>
</comment>
<reference evidence="13 14" key="2">
    <citation type="submission" date="2020-08" db="EMBL/GenBank/DDBJ databases">
        <title>The Agave Microbiome: Exploring the role of microbial communities in plant adaptations to desert environments.</title>
        <authorList>
            <person name="Partida-Martinez L.P."/>
        </authorList>
    </citation>
    <scope>NUCLEOTIDE SEQUENCE [LARGE SCALE GENOMIC DNA]</scope>
    <source>
        <strain evidence="13 14">AS2.3</strain>
    </source>
</reference>
<dbReference type="PANTHER" id="PTHR30153">
    <property type="entry name" value="REPLICATIVE DNA HELICASE DNAB"/>
    <property type="match status" value="1"/>
</dbReference>
<protein>
    <recommendedName>
        <fullName evidence="10">DNA 5'-3' helicase</fullName>
        <ecNumber evidence="10">5.6.2.3</ecNumber>
    </recommendedName>
</protein>
<evidence type="ECO:0000313" key="14">
    <source>
        <dbReference type="Proteomes" id="UP000517753"/>
    </source>
</evidence>
<evidence type="ECO:0000313" key="13">
    <source>
        <dbReference type="EMBL" id="NYD88894.1"/>
    </source>
</evidence>
<dbReference type="Pfam" id="PF03796">
    <property type="entry name" value="DnaB_C"/>
    <property type="match status" value="1"/>
</dbReference>
<evidence type="ECO:0000256" key="5">
    <source>
        <dbReference type="ARBA" id="ARBA00022801"/>
    </source>
</evidence>
<keyword evidence="3" id="KW-0235">DNA replication</keyword>
<dbReference type="GO" id="GO:0005829">
    <property type="term" value="C:cytosol"/>
    <property type="evidence" value="ECO:0007669"/>
    <property type="project" value="TreeGrafter"/>
</dbReference>
<accession>A0A7Y9K1G2</accession>
<sequence>MSGSFQEQFAAAEQGIALANVEAEIGLLGDLINDNRLIDLIADRLRGRDFSVPLYGRVFDQMLDQSSTGANVDAVTLAPHFGEDPDWPRAFAVLSAASLNSGPRARTKAYFEQITMLSSRRRMVAGLQDVVHSARDLSVIREELLANADEAVAELAEQVVTTQAPVGTYAQAVIDSFGQPIVGVRCGMIGSLDDAIGVLRPANLVVVGGRPGMGKTSLVTSYSIGAASRGHGVLIFSLEMSADELTRRMLADMTFTTRGGVPYEDVRDGTVRGHDLAAVLDAKQRFDALPLEINETSGLTLSKLTRQARTHKRRLAAKGEKLELVVVDYLQLMAHSRKGMSPYEHASEVSIGLKTFAKAEGLTVMAVAQLSREVEKRPDKRPMPSDLRDSGQIEQDADVILFVYREEEYLRRSEPEDHFGSKYEAWRTDMEAVRNKIEFLVPKRRSGPTGKAVGWFFGANSAVRGSEFYQQSNPQDGGAIR</sequence>
<evidence type="ECO:0000256" key="6">
    <source>
        <dbReference type="ARBA" id="ARBA00022806"/>
    </source>
</evidence>
<keyword evidence="7" id="KW-0067">ATP-binding</keyword>
<dbReference type="PANTHER" id="PTHR30153:SF2">
    <property type="entry name" value="REPLICATIVE DNA HELICASE"/>
    <property type="match status" value="1"/>
</dbReference>
<evidence type="ECO:0000259" key="12">
    <source>
        <dbReference type="PROSITE" id="PS51199"/>
    </source>
</evidence>
<keyword evidence="2" id="KW-0639">Primosome</keyword>
<dbReference type="GO" id="GO:0005524">
    <property type="term" value="F:ATP binding"/>
    <property type="evidence" value="ECO:0007669"/>
    <property type="project" value="UniProtKB-KW"/>
</dbReference>
<evidence type="ECO:0000256" key="3">
    <source>
        <dbReference type="ARBA" id="ARBA00022705"/>
    </source>
</evidence>
<evidence type="ECO:0000256" key="4">
    <source>
        <dbReference type="ARBA" id="ARBA00022741"/>
    </source>
</evidence>
<dbReference type="GO" id="GO:0006269">
    <property type="term" value="P:DNA replication, synthesis of primer"/>
    <property type="evidence" value="ECO:0007669"/>
    <property type="project" value="UniProtKB-KW"/>
</dbReference>
<dbReference type="InterPro" id="IPR036185">
    <property type="entry name" value="DNA_heli_DnaB-like_N_sf"/>
</dbReference>
<gene>
    <name evidence="13" type="ORF">HD841_000663</name>
</gene>
<keyword evidence="9" id="KW-0413">Isomerase</keyword>
<evidence type="ECO:0000256" key="10">
    <source>
        <dbReference type="ARBA" id="ARBA00044969"/>
    </source>
</evidence>
<dbReference type="Gene3D" id="1.10.860.10">
    <property type="entry name" value="DNAb Helicase, Chain A"/>
    <property type="match status" value="1"/>
</dbReference>
<reference evidence="13 14" key="1">
    <citation type="submission" date="2020-07" db="EMBL/GenBank/DDBJ databases">
        <authorList>
            <person name="Partida-Martinez L."/>
            <person name="Huntemann M."/>
            <person name="Clum A."/>
            <person name="Wang J."/>
            <person name="Palaniappan K."/>
            <person name="Ritter S."/>
            <person name="Chen I.-M."/>
            <person name="Stamatis D."/>
            <person name="Reddy T."/>
            <person name="O'Malley R."/>
            <person name="Daum C."/>
            <person name="Shapiro N."/>
            <person name="Ivanova N."/>
            <person name="Kyrpides N."/>
            <person name="Woyke T."/>
        </authorList>
    </citation>
    <scope>NUCLEOTIDE SEQUENCE [LARGE SCALE GENOMIC DNA]</scope>
    <source>
        <strain evidence="13 14">AS2.3</strain>
    </source>
</reference>
<dbReference type="GO" id="GO:0003677">
    <property type="term" value="F:DNA binding"/>
    <property type="evidence" value="ECO:0007669"/>
    <property type="project" value="UniProtKB-KW"/>
</dbReference>
<keyword evidence="8" id="KW-0238">DNA-binding</keyword>
<dbReference type="SUPFAM" id="SSF52540">
    <property type="entry name" value="P-loop containing nucleoside triphosphate hydrolases"/>
    <property type="match status" value="1"/>
</dbReference>